<keyword evidence="4" id="KW-1185">Reference proteome</keyword>
<keyword evidence="2" id="KW-0812">Transmembrane</keyword>
<dbReference type="Proteomes" id="UP000234462">
    <property type="component" value="Unassembled WGS sequence"/>
</dbReference>
<dbReference type="RefSeq" id="WP_180951783.1">
    <property type="nucleotide sequence ID" value="NZ_FXZM01000001.1"/>
</dbReference>
<dbReference type="AlphaFoldDB" id="A0A2H1L201"/>
<evidence type="ECO:0008006" key="5">
    <source>
        <dbReference type="Google" id="ProtNLM"/>
    </source>
</evidence>
<evidence type="ECO:0000313" key="3">
    <source>
        <dbReference type="EMBL" id="SMY10755.1"/>
    </source>
</evidence>
<keyword evidence="2" id="KW-1133">Transmembrane helix</keyword>
<feature type="region of interest" description="Disordered" evidence="1">
    <location>
        <begin position="269"/>
        <end position="289"/>
    </location>
</feature>
<dbReference type="Pfam" id="PF13803">
    <property type="entry name" value="DUF4184"/>
    <property type="match status" value="1"/>
</dbReference>
<gene>
    <name evidence="3" type="ORF">BJEO58_00330</name>
</gene>
<sequence>MPVTFAHPLAVAPLARTGLPLGALVIGTVVPDLPLFARAIPGLDVLTLLVDGPTLPTMFDQYEFLHSLTGLLTVNVLIGLIVLALWWLLLRPAYRDALPKPLRDRTNPAPTGVRPWLLALPALLIGSLTHLFWDQLTDEGAVISERIGVLQGSIAGFSYSLLLQYASSLLGALGVVVWLWLRVARRDARAVPQRRPELAAWMFAIPVLVAGAGSATVVYGASRALSPTTRTASGFSLHDFAFAVLTTTVAYAVCAAIVMAIVHRISRGRRARTGAPPPHRPASAPEHTR</sequence>
<feature type="transmembrane region" description="Helical" evidence="2">
    <location>
        <begin position="162"/>
        <end position="181"/>
    </location>
</feature>
<feature type="transmembrane region" description="Helical" evidence="2">
    <location>
        <begin position="64"/>
        <end position="90"/>
    </location>
</feature>
<evidence type="ECO:0000256" key="2">
    <source>
        <dbReference type="SAM" id="Phobius"/>
    </source>
</evidence>
<protein>
    <recommendedName>
        <fullName evidence="5">DUF4184 family protein</fullName>
    </recommendedName>
</protein>
<reference evidence="4" key="1">
    <citation type="submission" date="2017-03" db="EMBL/GenBank/DDBJ databases">
        <authorList>
            <person name="Monnet C."/>
        </authorList>
    </citation>
    <scope>NUCLEOTIDE SEQUENCE [LARGE SCALE GENOMIC DNA]</scope>
    <source>
        <strain evidence="4">SJ5-8</strain>
    </source>
</reference>
<evidence type="ECO:0000256" key="1">
    <source>
        <dbReference type="SAM" id="MobiDB-lite"/>
    </source>
</evidence>
<feature type="transmembrane region" description="Helical" evidence="2">
    <location>
        <begin position="201"/>
        <end position="220"/>
    </location>
</feature>
<dbReference type="EMBL" id="FXZM01000001">
    <property type="protein sequence ID" value="SMY10755.1"/>
    <property type="molecule type" value="Genomic_DNA"/>
</dbReference>
<evidence type="ECO:0000313" key="4">
    <source>
        <dbReference type="Proteomes" id="UP000234462"/>
    </source>
</evidence>
<accession>A0A2H1L201</accession>
<organism evidence="3 4">
    <name type="scientific">Brevibacterium jeotgali</name>
    <dbReference type="NCBI Taxonomy" id="1262550"/>
    <lineage>
        <taxon>Bacteria</taxon>
        <taxon>Bacillati</taxon>
        <taxon>Actinomycetota</taxon>
        <taxon>Actinomycetes</taxon>
        <taxon>Micrococcales</taxon>
        <taxon>Brevibacteriaceae</taxon>
        <taxon>Brevibacterium</taxon>
    </lineage>
</organism>
<proteinExistence type="predicted"/>
<dbReference type="InterPro" id="IPR025238">
    <property type="entry name" value="DUF4184"/>
</dbReference>
<keyword evidence="2" id="KW-0472">Membrane</keyword>
<feature type="transmembrane region" description="Helical" evidence="2">
    <location>
        <begin position="240"/>
        <end position="262"/>
    </location>
</feature>
<feature type="transmembrane region" description="Helical" evidence="2">
    <location>
        <begin position="111"/>
        <end position="133"/>
    </location>
</feature>
<name>A0A2H1L201_9MICO</name>